<evidence type="ECO:0000313" key="1">
    <source>
        <dbReference type="EMBL" id="MBS3652127.1"/>
    </source>
</evidence>
<proteinExistence type="predicted"/>
<organism evidence="1 2">
    <name type="scientific">Pseudaminobacter soli</name>
    <name type="common">ex Zhang et al. 2022</name>
    <dbReference type="NCBI Taxonomy" id="2831468"/>
    <lineage>
        <taxon>Bacteria</taxon>
        <taxon>Pseudomonadati</taxon>
        <taxon>Pseudomonadota</taxon>
        <taxon>Alphaproteobacteria</taxon>
        <taxon>Hyphomicrobiales</taxon>
        <taxon>Phyllobacteriaceae</taxon>
        <taxon>Pseudaminobacter</taxon>
    </lineage>
</organism>
<name>A0A942I411_9HYPH</name>
<dbReference type="AlphaFoldDB" id="A0A942I411"/>
<sequence length="321" mass="34561">MRHAIDSTELDLSGLTVLTEAASGAYATTAVIAAMAGAEKVNAFVRPSRYGSVADVQSCVMQLASFVGVENQVTILEDLREDALSRVDIVTNSGHLRPLSADLIDNLPDYAVIALMFEAWEFRANDIDVDACRRRNIPIVGVNERHPAVDVFSFLGPLCVKQLHDCGFAGYRNRVALICDNDFGASLAHGLSAVGASIDVFTDAGDLVREEWDAIVIALTPGEEPRVGPSEIHHIANCVPPGAVVIQFWGDVDHEAARSMGLSIWPALRPRPGHMAVLLSDIGPEPIVRLQAGGLRAAELVRREGTQSRNELAQLVSLNEL</sequence>
<dbReference type="EMBL" id="JAGWCR010000020">
    <property type="protein sequence ID" value="MBS3652127.1"/>
    <property type="molecule type" value="Genomic_DNA"/>
</dbReference>
<evidence type="ECO:0000313" key="2">
    <source>
        <dbReference type="Proteomes" id="UP000680348"/>
    </source>
</evidence>
<reference evidence="1" key="1">
    <citation type="submission" date="2021-04" db="EMBL/GenBank/DDBJ databases">
        <title>Pseudaminobacter soli sp. nov., isolated from paddy soil contaminated by heavy metals.</title>
        <authorList>
            <person name="Zhang K."/>
        </authorList>
    </citation>
    <scope>NUCLEOTIDE SEQUENCE</scope>
    <source>
        <strain evidence="1">19-2017</strain>
    </source>
</reference>
<keyword evidence="2" id="KW-1185">Reference proteome</keyword>
<comment type="caution">
    <text evidence="1">The sequence shown here is derived from an EMBL/GenBank/DDBJ whole genome shotgun (WGS) entry which is preliminary data.</text>
</comment>
<accession>A0A942I411</accession>
<dbReference type="Proteomes" id="UP000680348">
    <property type="component" value="Unassembled WGS sequence"/>
</dbReference>
<protein>
    <submittedName>
        <fullName evidence="1">Uncharacterized protein</fullName>
    </submittedName>
</protein>
<dbReference type="RefSeq" id="WP_188257685.1">
    <property type="nucleotide sequence ID" value="NZ_JABVCF010000020.1"/>
</dbReference>
<gene>
    <name evidence="1" type="ORF">KEU06_26365</name>
</gene>